<dbReference type="InterPro" id="IPR036285">
    <property type="entry name" value="PRP4-like_sf"/>
</dbReference>
<reference evidence="3 5" key="3">
    <citation type="submission" date="2017-05" db="EMBL/GenBank/DDBJ databases">
        <title>The Genome Sequence of Candida krusei Ckrusei653.</title>
        <authorList>
            <person name="Cuomo C."/>
            <person name="Forche A."/>
            <person name="Young S."/>
            <person name="Abouelleil A."/>
            <person name="Cao P."/>
            <person name="Chapman S."/>
            <person name="Cusick C."/>
            <person name="Shea T."/>
            <person name="Nusbaum C."/>
            <person name="Birren B."/>
        </authorList>
    </citation>
    <scope>NUCLEOTIDE SEQUENCE [LARGE SCALE GENOMIC DNA]</scope>
    <source>
        <strain evidence="3 5">Ckrusei653</strain>
    </source>
</reference>
<dbReference type="InterPro" id="IPR014906">
    <property type="entry name" value="PRP4-like"/>
</dbReference>
<comment type="caution">
    <text evidence="2">The sequence shown here is derived from an EMBL/GenBank/DDBJ whole genome shotgun (WGS) entry which is preliminary data.</text>
</comment>
<name>A0A099NVI6_PICKU</name>
<dbReference type="EMBL" id="JQFK01000060">
    <property type="protein sequence ID" value="KGK36650.1"/>
    <property type="molecule type" value="Genomic_DNA"/>
</dbReference>
<dbReference type="SUPFAM" id="SSF158230">
    <property type="entry name" value="PRP4-like"/>
    <property type="match status" value="1"/>
</dbReference>
<dbReference type="Proteomes" id="UP000029867">
    <property type="component" value="Unassembled WGS sequence"/>
</dbReference>
<evidence type="ECO:0000259" key="1">
    <source>
        <dbReference type="Pfam" id="PF08799"/>
    </source>
</evidence>
<dbReference type="EMBL" id="NHMM01000002">
    <property type="protein sequence ID" value="OUT23593.1"/>
    <property type="molecule type" value="Genomic_DNA"/>
</dbReference>
<evidence type="ECO:0000313" key="5">
    <source>
        <dbReference type="Proteomes" id="UP000195871"/>
    </source>
</evidence>
<dbReference type="Gene3D" id="3.40.50.300">
    <property type="entry name" value="P-loop containing nucleotide triphosphate hydrolases"/>
    <property type="match status" value="1"/>
</dbReference>
<organism evidence="2 4">
    <name type="scientific">Pichia kudriavzevii</name>
    <name type="common">Yeast</name>
    <name type="synonym">Issatchenkia orientalis</name>
    <dbReference type="NCBI Taxonomy" id="4909"/>
    <lineage>
        <taxon>Eukaryota</taxon>
        <taxon>Fungi</taxon>
        <taxon>Dikarya</taxon>
        <taxon>Ascomycota</taxon>
        <taxon>Saccharomycotina</taxon>
        <taxon>Pichiomycetes</taxon>
        <taxon>Pichiales</taxon>
        <taxon>Pichiaceae</taxon>
        <taxon>Pichia</taxon>
    </lineage>
</organism>
<dbReference type="Gene3D" id="4.10.280.110">
    <property type="entry name" value="Pre-mRNA processing factor 4 domain"/>
    <property type="match status" value="1"/>
</dbReference>
<evidence type="ECO:0000313" key="2">
    <source>
        <dbReference type="EMBL" id="KGK36650.1"/>
    </source>
</evidence>
<feature type="domain" description="Pre-mRNA processing factor 4 (PRP4)-like" evidence="1">
    <location>
        <begin position="293"/>
        <end position="318"/>
    </location>
</feature>
<dbReference type="HOGENOM" id="CLU_075614_0_0_1"/>
<dbReference type="AlphaFoldDB" id="A0A099NVI6"/>
<accession>A0A099NVI6</accession>
<dbReference type="Pfam" id="PF08799">
    <property type="entry name" value="PRP4"/>
    <property type="match status" value="1"/>
</dbReference>
<evidence type="ECO:0000313" key="3">
    <source>
        <dbReference type="EMBL" id="OUT23593.1"/>
    </source>
</evidence>
<reference evidence="2" key="2">
    <citation type="submission" date="2014-08" db="EMBL/GenBank/DDBJ databases">
        <title>Exploiting Issatchenkia orientalis SD108 for Succinic Acid Production.</title>
        <authorList>
            <person name="Xiao H."/>
            <person name="Shao Z."/>
            <person name="Jiang Y."/>
            <person name="Dole S."/>
            <person name="Zhao H."/>
        </authorList>
    </citation>
    <scope>NUCLEOTIDE SEQUENCE [LARGE SCALE GENOMIC DNA]</scope>
    <source>
        <strain evidence="2">SD108</strain>
    </source>
</reference>
<gene>
    <name evidence="3" type="ORF">CAS74_001918</name>
    <name evidence="2" type="ORF">JL09_g4217</name>
</gene>
<proteinExistence type="predicted"/>
<protein>
    <recommendedName>
        <fullName evidence="1">Pre-mRNA processing factor 4 (PRP4)-like domain-containing protein</fullName>
    </recommendedName>
</protein>
<sequence length="319" mass="36799">MFRPSLRQAHLGLNPCKLLARVAVPVRHASQRRNVDKIEWKWFLLVAAFGTMVYVNVMQRIQEQDHSKNLEKYKKTFTEDEWNKYISEIQKKHLTLEKGEECYLLPVTNGNSKDSKVVKQIVEKLGAKVIDLNELVERQLEGGKYHILLKENLETHDPKANGFAYSFTYRLKPGIFTQLVSDEIKKEKDADPGAGRFLLLNYPPNIKEAIKFEQNVCSRDTLLVLKDEEDNNVVEYFETVDKIKHVKDLPKLDPLEISHVAKPAPLLETPQLKMLADTQPSQDAPAIEKAQWQLRQLGQPIRQYGESDEDVITRLKSLK</sequence>
<dbReference type="InterPro" id="IPR027417">
    <property type="entry name" value="P-loop_NTPase"/>
</dbReference>
<dbReference type="VEuPathDB" id="FungiDB:C5L36_0A07160"/>
<reference evidence="4" key="1">
    <citation type="journal article" date="2014" name="Microb. Cell Fact.">
        <title>Exploiting Issatchenkia orientalis SD108 for succinic acid production.</title>
        <authorList>
            <person name="Xiao H."/>
            <person name="Shao Z."/>
            <person name="Jiang Y."/>
            <person name="Dole S."/>
            <person name="Zhao H."/>
        </authorList>
    </citation>
    <scope>NUCLEOTIDE SEQUENCE [LARGE SCALE GENOMIC DNA]</scope>
    <source>
        <strain evidence="4">SD108</strain>
    </source>
</reference>
<dbReference type="Proteomes" id="UP000195871">
    <property type="component" value="Unassembled WGS sequence"/>
</dbReference>
<evidence type="ECO:0000313" key="4">
    <source>
        <dbReference type="Proteomes" id="UP000029867"/>
    </source>
</evidence>